<accession>X0XNZ5</accession>
<evidence type="ECO:0000256" key="1">
    <source>
        <dbReference type="SAM" id="MobiDB-lite"/>
    </source>
</evidence>
<protein>
    <recommendedName>
        <fullName evidence="3">TolC family protein</fullName>
    </recommendedName>
</protein>
<sequence>ESFQADSSGDAAEPGAATESSGERLIGLIDATSKALLELSTTQARARLDSLTLASIYLEPEEALKIARQNRRDWMNARADLVDTWRQIEVRANDLRSGLDVTLSGDINTTDNNPVQF</sequence>
<proteinExistence type="predicted"/>
<gene>
    <name evidence="2" type="ORF">S01H1_84832</name>
</gene>
<evidence type="ECO:0008006" key="3">
    <source>
        <dbReference type="Google" id="ProtNLM"/>
    </source>
</evidence>
<feature type="region of interest" description="Disordered" evidence="1">
    <location>
        <begin position="1"/>
        <end position="23"/>
    </location>
</feature>
<evidence type="ECO:0000313" key="2">
    <source>
        <dbReference type="EMBL" id="GAG44889.1"/>
    </source>
</evidence>
<feature type="non-terminal residue" evidence="2">
    <location>
        <position position="1"/>
    </location>
</feature>
<reference evidence="2" key="1">
    <citation type="journal article" date="2014" name="Front. Microbiol.">
        <title>High frequency of phylogenetically diverse reductive dehalogenase-homologous genes in deep subseafloor sedimentary metagenomes.</title>
        <authorList>
            <person name="Kawai M."/>
            <person name="Futagami T."/>
            <person name="Toyoda A."/>
            <person name="Takaki Y."/>
            <person name="Nishi S."/>
            <person name="Hori S."/>
            <person name="Arai W."/>
            <person name="Tsubouchi T."/>
            <person name="Morono Y."/>
            <person name="Uchiyama I."/>
            <person name="Ito T."/>
            <person name="Fujiyama A."/>
            <person name="Inagaki F."/>
            <person name="Takami H."/>
        </authorList>
    </citation>
    <scope>NUCLEOTIDE SEQUENCE</scope>
    <source>
        <strain evidence="2">Expedition CK06-06</strain>
    </source>
</reference>
<name>X0XNZ5_9ZZZZ</name>
<organism evidence="2">
    <name type="scientific">marine sediment metagenome</name>
    <dbReference type="NCBI Taxonomy" id="412755"/>
    <lineage>
        <taxon>unclassified sequences</taxon>
        <taxon>metagenomes</taxon>
        <taxon>ecological metagenomes</taxon>
    </lineage>
</organism>
<comment type="caution">
    <text evidence="2">The sequence shown here is derived from an EMBL/GenBank/DDBJ whole genome shotgun (WGS) entry which is preliminary data.</text>
</comment>
<dbReference type="AlphaFoldDB" id="X0XNZ5"/>
<feature type="non-terminal residue" evidence="2">
    <location>
        <position position="117"/>
    </location>
</feature>
<dbReference type="EMBL" id="BARS01058036">
    <property type="protein sequence ID" value="GAG44889.1"/>
    <property type="molecule type" value="Genomic_DNA"/>
</dbReference>
<dbReference type="Gene3D" id="1.20.1600.10">
    <property type="entry name" value="Outer membrane efflux proteins (OEP)"/>
    <property type="match status" value="1"/>
</dbReference>